<evidence type="ECO:0000313" key="1">
    <source>
        <dbReference type="EMBL" id="RKR83078.1"/>
    </source>
</evidence>
<accession>A0A495J3Y0</accession>
<keyword evidence="2" id="KW-1185">Reference proteome</keyword>
<dbReference type="OrthoDB" id="9806005at2"/>
<dbReference type="Proteomes" id="UP000268007">
    <property type="component" value="Unassembled WGS sequence"/>
</dbReference>
<reference evidence="1 2" key="1">
    <citation type="submission" date="2018-10" db="EMBL/GenBank/DDBJ databases">
        <title>Genomic Encyclopedia of Archaeal and Bacterial Type Strains, Phase II (KMG-II): from individual species to whole genera.</title>
        <authorList>
            <person name="Goeker M."/>
        </authorList>
    </citation>
    <scope>NUCLEOTIDE SEQUENCE [LARGE SCALE GENOMIC DNA]</scope>
    <source>
        <strain evidence="1 2">DSM 18602</strain>
    </source>
</reference>
<protein>
    <recommendedName>
        <fullName evidence="3">N-acetyltransferase domain-containing protein</fullName>
    </recommendedName>
</protein>
<dbReference type="SUPFAM" id="SSF55729">
    <property type="entry name" value="Acyl-CoA N-acyltransferases (Nat)"/>
    <property type="match status" value="1"/>
</dbReference>
<dbReference type="Gene3D" id="3.40.630.30">
    <property type="match status" value="1"/>
</dbReference>
<dbReference type="PANTHER" id="PTHR41368">
    <property type="entry name" value="PROTEIN YGHO"/>
    <property type="match status" value="1"/>
</dbReference>
<organism evidence="1 2">
    <name type="scientific">Mucilaginibacter gracilis</name>
    <dbReference type="NCBI Taxonomy" id="423350"/>
    <lineage>
        <taxon>Bacteria</taxon>
        <taxon>Pseudomonadati</taxon>
        <taxon>Bacteroidota</taxon>
        <taxon>Sphingobacteriia</taxon>
        <taxon>Sphingobacteriales</taxon>
        <taxon>Sphingobacteriaceae</taxon>
        <taxon>Mucilaginibacter</taxon>
    </lineage>
</organism>
<evidence type="ECO:0008006" key="3">
    <source>
        <dbReference type="Google" id="ProtNLM"/>
    </source>
</evidence>
<gene>
    <name evidence="1" type="ORF">BDD43_3279</name>
</gene>
<proteinExistence type="predicted"/>
<dbReference type="PANTHER" id="PTHR41368:SF1">
    <property type="entry name" value="PROTEIN YGHO"/>
    <property type="match status" value="1"/>
</dbReference>
<evidence type="ECO:0000313" key="2">
    <source>
        <dbReference type="Proteomes" id="UP000268007"/>
    </source>
</evidence>
<dbReference type="InterPro" id="IPR016181">
    <property type="entry name" value="Acyl_CoA_acyltransferase"/>
</dbReference>
<dbReference type="InterPro" id="IPR039968">
    <property type="entry name" value="BcerS-like"/>
</dbReference>
<dbReference type="EMBL" id="RBKU01000001">
    <property type="protein sequence ID" value="RKR83078.1"/>
    <property type="molecule type" value="Genomic_DNA"/>
</dbReference>
<dbReference type="AlphaFoldDB" id="A0A495J3Y0"/>
<sequence length="372" mass="43363">MTITEVITRADKKAFLDAARIIYKNDTVWICPLDIDIEAVFDPEKNNFHTHGKATRWVLRHDNGQIIGRIAAFINNEKAYNYEQPTGGCGFFECIDDKQAAFKLFDTAKAWLQQNGMQAMDGPINFGENDKFWGLLVEGFTVPSYGMNYNPLYYKGFFEDYGFKTLYEQITNHLTVYKPFPERFTKIAEWVAKKPGYEFKHLETSKIDQYADDFLEIYNDAWKNFENFVPINKVTIMESFKQMKAIMDESLIWFAYVNGEPASFTLILPDANQMIKTLNGKLNLIGKLKFLYHRWKGVSRMRAIVMGTKEKFQKHGLESAMFIKLKEYVYPLNQYFELELSWVGDFNDKMIALHEATGATFGKRHLTMRCIF</sequence>
<comment type="caution">
    <text evidence="1">The sequence shown here is derived from an EMBL/GenBank/DDBJ whole genome shotgun (WGS) entry which is preliminary data.</text>
</comment>
<dbReference type="RefSeq" id="WP_121198614.1">
    <property type="nucleotide sequence ID" value="NZ_RBKU01000001.1"/>
</dbReference>
<name>A0A495J3Y0_9SPHI</name>